<keyword evidence="7" id="KW-1185">Reference proteome</keyword>
<dbReference type="InterPro" id="IPR056798">
    <property type="entry name" value="ADH_Fe_C"/>
</dbReference>
<dbReference type="RefSeq" id="WP_074839130.1">
    <property type="nucleotide sequence ID" value="NZ_CP047056.1"/>
</dbReference>
<sequence length="389" mass="42923">MYPFSLYLPTRIFGGENCIDNLPAAINSYGKNILVVYGGGSVKKSGLLDRVRNLLKDRMITEFSGITPNPKISKVREGVKLCRDNKIDVILSLGGTSVLDCSKHIAAAVGYEGDPWDLVKDPSKIGNCLPIFAVMTMSATGSEYDGVGVTSNEETHEKLMIASDKLFPVASFLDPTYTYTVSDYQTASGAADIISHVFEQYFVLDGNPLTDGFAESMLRTVFQSTPVALKDHENYEARYNLMLASAFGCGGLLAIARAPSPWPCHAIEHELSAWYDITHGAGLAIIIPHWMRYSLNEKTAVKFAQYGYRVWNIQNSGDVNADANKAIEATADFFRKIGIPASLKELDSRITDEHFEKMADHISKAWWDLKLSFAPIDRDGIVTILRNSL</sequence>
<comment type="similarity">
    <text evidence="2">Belongs to the iron-containing alcohol dehydrogenase family.</text>
</comment>
<dbReference type="GO" id="GO:1990002">
    <property type="term" value="F:methylglyoxal reductase (NADPH) (acetol producing) activity"/>
    <property type="evidence" value="ECO:0007669"/>
    <property type="project" value="TreeGrafter"/>
</dbReference>
<dbReference type="SUPFAM" id="SSF56796">
    <property type="entry name" value="Dehydroquinate synthase-like"/>
    <property type="match status" value="1"/>
</dbReference>
<dbReference type="InterPro" id="IPR044731">
    <property type="entry name" value="BDH-like"/>
</dbReference>
<dbReference type="Gene3D" id="1.20.1090.10">
    <property type="entry name" value="Dehydroquinate synthase-like - alpha domain"/>
    <property type="match status" value="1"/>
</dbReference>
<dbReference type="PANTHER" id="PTHR43633">
    <property type="entry name" value="ALCOHOL DEHYDROGENASE YQHD"/>
    <property type="match status" value="1"/>
</dbReference>
<dbReference type="FunFam" id="3.40.50.1970:FF:000003">
    <property type="entry name" value="Alcohol dehydrogenase, iron-containing"/>
    <property type="match status" value="1"/>
</dbReference>
<dbReference type="InterPro" id="IPR001670">
    <property type="entry name" value="ADH_Fe/GldA"/>
</dbReference>
<dbReference type="GO" id="GO:0005829">
    <property type="term" value="C:cytosol"/>
    <property type="evidence" value="ECO:0007669"/>
    <property type="project" value="TreeGrafter"/>
</dbReference>
<dbReference type="OrthoDB" id="9815791at2"/>
<protein>
    <submittedName>
        <fullName evidence="6">Uncharacterized protein</fullName>
    </submittedName>
</protein>
<dbReference type="GO" id="GO:1990362">
    <property type="term" value="F:butanol dehydrogenase (NAD+) activity"/>
    <property type="evidence" value="ECO:0007669"/>
    <property type="project" value="InterPro"/>
</dbReference>
<dbReference type="Pfam" id="PF00465">
    <property type="entry name" value="Fe-ADH"/>
    <property type="match status" value="1"/>
</dbReference>
<dbReference type="PANTHER" id="PTHR43633:SF1">
    <property type="entry name" value="ALCOHOL DEHYDROGENASE YQHD"/>
    <property type="match status" value="1"/>
</dbReference>
<dbReference type="Pfam" id="PF25137">
    <property type="entry name" value="ADH_Fe_C"/>
    <property type="match status" value="1"/>
</dbReference>
<evidence type="ECO:0000259" key="4">
    <source>
        <dbReference type="Pfam" id="PF00465"/>
    </source>
</evidence>
<evidence type="ECO:0000259" key="5">
    <source>
        <dbReference type="Pfam" id="PF25137"/>
    </source>
</evidence>
<gene>
    <name evidence="6" type="ORF">SAMN04487865_100561</name>
</gene>
<dbReference type="GO" id="GO:0046872">
    <property type="term" value="F:metal ion binding"/>
    <property type="evidence" value="ECO:0007669"/>
    <property type="project" value="InterPro"/>
</dbReference>
<dbReference type="CDD" id="cd08187">
    <property type="entry name" value="BDH"/>
    <property type="match status" value="1"/>
</dbReference>
<dbReference type="AlphaFoldDB" id="A0A662Z751"/>
<dbReference type="PROSITE" id="PS00060">
    <property type="entry name" value="ADH_IRON_2"/>
    <property type="match status" value="1"/>
</dbReference>
<evidence type="ECO:0000256" key="2">
    <source>
        <dbReference type="ARBA" id="ARBA00007358"/>
    </source>
</evidence>
<evidence type="ECO:0000313" key="7">
    <source>
        <dbReference type="Proteomes" id="UP000243374"/>
    </source>
</evidence>
<evidence type="ECO:0000313" key="6">
    <source>
        <dbReference type="EMBL" id="SFJ87530.1"/>
    </source>
</evidence>
<feature type="domain" description="Alcohol dehydrogenase iron-type/glycerol dehydrogenase GldA" evidence="4">
    <location>
        <begin position="9"/>
        <end position="175"/>
    </location>
</feature>
<keyword evidence="3" id="KW-0560">Oxidoreductase</keyword>
<reference evidence="6 7" key="1">
    <citation type="submission" date="2016-10" db="EMBL/GenBank/DDBJ databases">
        <authorList>
            <person name="Varghese N."/>
            <person name="Submissions S."/>
        </authorList>
    </citation>
    <scope>NUCLEOTIDE SEQUENCE [LARGE SCALE GENOMIC DNA]</scope>
    <source>
        <strain evidence="6 7">22B</strain>
    </source>
</reference>
<dbReference type="GO" id="GO:0008106">
    <property type="term" value="F:alcohol dehydrogenase (NADP+) activity"/>
    <property type="evidence" value="ECO:0007669"/>
    <property type="project" value="TreeGrafter"/>
</dbReference>
<name>A0A662Z751_9GAMM</name>
<organism evidence="6 7">
    <name type="scientific">Succinivibrio dextrinosolvens</name>
    <dbReference type="NCBI Taxonomy" id="83771"/>
    <lineage>
        <taxon>Bacteria</taxon>
        <taxon>Pseudomonadati</taxon>
        <taxon>Pseudomonadota</taxon>
        <taxon>Gammaproteobacteria</taxon>
        <taxon>Aeromonadales</taxon>
        <taxon>Succinivibrionaceae</taxon>
        <taxon>Succinivibrio</taxon>
    </lineage>
</organism>
<proteinExistence type="inferred from homology"/>
<evidence type="ECO:0000256" key="1">
    <source>
        <dbReference type="ARBA" id="ARBA00001962"/>
    </source>
</evidence>
<dbReference type="Proteomes" id="UP000243374">
    <property type="component" value="Unassembled WGS sequence"/>
</dbReference>
<dbReference type="InterPro" id="IPR018211">
    <property type="entry name" value="ADH_Fe_CS"/>
</dbReference>
<dbReference type="EMBL" id="FOSF01000005">
    <property type="protein sequence ID" value="SFJ87530.1"/>
    <property type="molecule type" value="Genomic_DNA"/>
</dbReference>
<dbReference type="Gene3D" id="3.40.50.1970">
    <property type="match status" value="1"/>
</dbReference>
<comment type="cofactor">
    <cofactor evidence="1">
        <name>Fe cation</name>
        <dbReference type="ChEBI" id="CHEBI:24875"/>
    </cofactor>
</comment>
<evidence type="ECO:0000256" key="3">
    <source>
        <dbReference type="ARBA" id="ARBA00023002"/>
    </source>
</evidence>
<feature type="domain" description="Fe-containing alcohol dehydrogenase-like C-terminal" evidence="5">
    <location>
        <begin position="186"/>
        <end position="388"/>
    </location>
</feature>
<accession>A0A662Z751</accession>